<dbReference type="Pfam" id="PF00440">
    <property type="entry name" value="TetR_N"/>
    <property type="match status" value="1"/>
</dbReference>
<evidence type="ECO:0000256" key="1">
    <source>
        <dbReference type="ARBA" id="ARBA00023015"/>
    </source>
</evidence>
<dbReference type="AlphaFoldDB" id="A0A1A3NBW9"/>
<dbReference type="EMBL" id="LZLQ01000015">
    <property type="protein sequence ID" value="OBK19286.1"/>
    <property type="molecule type" value="Genomic_DNA"/>
</dbReference>
<keyword evidence="2 4" id="KW-0238">DNA-binding</keyword>
<dbReference type="InterPro" id="IPR001647">
    <property type="entry name" value="HTH_TetR"/>
</dbReference>
<keyword evidence="3" id="KW-0804">Transcription</keyword>
<accession>A0A1A3NBW9</accession>
<dbReference type="OrthoDB" id="8688418at2"/>
<dbReference type="GO" id="GO:0003700">
    <property type="term" value="F:DNA-binding transcription factor activity"/>
    <property type="evidence" value="ECO:0007669"/>
    <property type="project" value="TreeGrafter"/>
</dbReference>
<keyword evidence="7" id="KW-1185">Reference proteome</keyword>
<feature type="domain" description="HTH tetR-type" evidence="5">
    <location>
        <begin position="12"/>
        <end position="72"/>
    </location>
</feature>
<name>A0A1A3NBW9_MYCAS</name>
<dbReference type="PROSITE" id="PS50977">
    <property type="entry name" value="HTH_TETR_2"/>
    <property type="match status" value="1"/>
</dbReference>
<proteinExistence type="predicted"/>
<organism evidence="6 7">
    <name type="scientific">Mycobacterium asiaticum</name>
    <dbReference type="NCBI Taxonomy" id="1790"/>
    <lineage>
        <taxon>Bacteria</taxon>
        <taxon>Bacillati</taxon>
        <taxon>Actinomycetota</taxon>
        <taxon>Actinomycetes</taxon>
        <taxon>Mycobacteriales</taxon>
        <taxon>Mycobacteriaceae</taxon>
        <taxon>Mycobacterium</taxon>
    </lineage>
</organism>
<evidence type="ECO:0000313" key="7">
    <source>
        <dbReference type="Proteomes" id="UP000093629"/>
    </source>
</evidence>
<feature type="DNA-binding region" description="H-T-H motif" evidence="4">
    <location>
        <begin position="35"/>
        <end position="54"/>
    </location>
</feature>
<comment type="caution">
    <text evidence="6">The sequence shown here is derived from an EMBL/GenBank/DDBJ whole genome shotgun (WGS) entry which is preliminary data.</text>
</comment>
<evidence type="ECO:0000313" key="6">
    <source>
        <dbReference type="EMBL" id="OBK19286.1"/>
    </source>
</evidence>
<dbReference type="SUPFAM" id="SSF46689">
    <property type="entry name" value="Homeodomain-like"/>
    <property type="match status" value="1"/>
</dbReference>
<dbReference type="Pfam" id="PF17754">
    <property type="entry name" value="TetR_C_14"/>
    <property type="match status" value="1"/>
</dbReference>
<dbReference type="InterPro" id="IPR041347">
    <property type="entry name" value="MftR_C"/>
</dbReference>
<dbReference type="Proteomes" id="UP000093629">
    <property type="component" value="Unassembled WGS sequence"/>
</dbReference>
<dbReference type="Gene3D" id="1.10.10.60">
    <property type="entry name" value="Homeodomain-like"/>
    <property type="match status" value="1"/>
</dbReference>
<dbReference type="InterPro" id="IPR050109">
    <property type="entry name" value="HTH-type_TetR-like_transc_reg"/>
</dbReference>
<protein>
    <submittedName>
        <fullName evidence="6">TetR family transcriptional regulator</fullName>
    </submittedName>
</protein>
<dbReference type="RefSeq" id="WP_065156917.1">
    <property type="nucleotide sequence ID" value="NZ_LZLQ01000015.1"/>
</dbReference>
<gene>
    <name evidence="6" type="ORF">A5636_17850</name>
</gene>
<evidence type="ECO:0000256" key="2">
    <source>
        <dbReference type="ARBA" id="ARBA00023125"/>
    </source>
</evidence>
<reference evidence="6 7" key="1">
    <citation type="submission" date="2016-06" db="EMBL/GenBank/DDBJ databases">
        <authorList>
            <person name="Kjaerup R.B."/>
            <person name="Dalgaard T.S."/>
            <person name="Juul-Madsen H.R."/>
        </authorList>
    </citation>
    <scope>NUCLEOTIDE SEQUENCE [LARGE SCALE GENOMIC DNA]</scope>
    <source>
        <strain evidence="6 7">1245139.5</strain>
    </source>
</reference>
<evidence type="ECO:0000256" key="4">
    <source>
        <dbReference type="PROSITE-ProRule" id="PRU00335"/>
    </source>
</evidence>
<sequence length="208" mass="22902">MAGPGLRERKKADTRRALSDAALRLAFDRGLDNVTREDIANLAGVSLRTFTNYFSGKYEALAYRQTERMRRSVAELRRRPPEEPLWTAITHAVLTPLEEDFADAGSDENRVPSRRELVEVRKLLLSAQIRNAVTQEVFDGWLEAIAERTGTDPRHDMYPRLVVAVVRAVGDAAADAYVAADPPVAITTLIREGLAAVAAGLPEPAGRP</sequence>
<dbReference type="GO" id="GO:0000976">
    <property type="term" value="F:transcription cis-regulatory region binding"/>
    <property type="evidence" value="ECO:0007669"/>
    <property type="project" value="TreeGrafter"/>
</dbReference>
<dbReference type="InterPro" id="IPR009057">
    <property type="entry name" value="Homeodomain-like_sf"/>
</dbReference>
<dbReference type="Gene3D" id="1.10.357.10">
    <property type="entry name" value="Tetracycline Repressor, domain 2"/>
    <property type="match status" value="1"/>
</dbReference>
<keyword evidence="1" id="KW-0805">Transcription regulation</keyword>
<evidence type="ECO:0000256" key="3">
    <source>
        <dbReference type="ARBA" id="ARBA00023163"/>
    </source>
</evidence>
<evidence type="ECO:0000259" key="5">
    <source>
        <dbReference type="PROSITE" id="PS50977"/>
    </source>
</evidence>
<dbReference type="PANTHER" id="PTHR30055">
    <property type="entry name" value="HTH-TYPE TRANSCRIPTIONAL REGULATOR RUTR"/>
    <property type="match status" value="1"/>
</dbReference>
<dbReference type="PANTHER" id="PTHR30055:SF238">
    <property type="entry name" value="MYCOFACTOCIN BIOSYNTHESIS TRANSCRIPTIONAL REGULATOR MFTR-RELATED"/>
    <property type="match status" value="1"/>
</dbReference>